<dbReference type="AlphaFoldDB" id="A0AAV4RC10"/>
<accession>A0AAV4RC10</accession>
<organism evidence="1 2">
    <name type="scientific">Caerostris extrusa</name>
    <name type="common">Bark spider</name>
    <name type="synonym">Caerostris bankana</name>
    <dbReference type="NCBI Taxonomy" id="172846"/>
    <lineage>
        <taxon>Eukaryota</taxon>
        <taxon>Metazoa</taxon>
        <taxon>Ecdysozoa</taxon>
        <taxon>Arthropoda</taxon>
        <taxon>Chelicerata</taxon>
        <taxon>Arachnida</taxon>
        <taxon>Araneae</taxon>
        <taxon>Araneomorphae</taxon>
        <taxon>Entelegynae</taxon>
        <taxon>Araneoidea</taxon>
        <taxon>Araneidae</taxon>
        <taxon>Caerostris</taxon>
    </lineage>
</organism>
<name>A0AAV4RC10_CAEEX</name>
<dbReference type="Proteomes" id="UP001054945">
    <property type="component" value="Unassembled WGS sequence"/>
</dbReference>
<protein>
    <submittedName>
        <fullName evidence="1">Uncharacterized protein</fullName>
    </submittedName>
</protein>
<reference evidence="1 2" key="1">
    <citation type="submission" date="2021-06" db="EMBL/GenBank/DDBJ databases">
        <title>Caerostris extrusa draft genome.</title>
        <authorList>
            <person name="Kono N."/>
            <person name="Arakawa K."/>
        </authorList>
    </citation>
    <scope>NUCLEOTIDE SEQUENCE [LARGE SCALE GENOMIC DNA]</scope>
</reference>
<evidence type="ECO:0000313" key="1">
    <source>
        <dbReference type="EMBL" id="GIY17765.1"/>
    </source>
</evidence>
<proteinExistence type="predicted"/>
<keyword evidence="2" id="KW-1185">Reference proteome</keyword>
<dbReference type="EMBL" id="BPLR01007541">
    <property type="protein sequence ID" value="GIY17765.1"/>
    <property type="molecule type" value="Genomic_DNA"/>
</dbReference>
<gene>
    <name evidence="1" type="ORF">CEXT_677861</name>
</gene>
<comment type="caution">
    <text evidence="1">The sequence shown here is derived from an EMBL/GenBank/DDBJ whole genome shotgun (WGS) entry which is preliminary data.</text>
</comment>
<evidence type="ECO:0000313" key="2">
    <source>
        <dbReference type="Proteomes" id="UP001054945"/>
    </source>
</evidence>
<sequence length="81" mass="9503">MTDYLQICKAFFPNVPNKMESIASTNTWKTLCLLSAKNRLCFFLHRVDMANTYRNDADERNTNNDFEEHVAEITPVNVLMW</sequence>